<name>A0ACA9N0C3_9GLOM</name>
<proteinExistence type="predicted"/>
<comment type="caution">
    <text evidence="1">The sequence shown here is derived from an EMBL/GenBank/DDBJ whole genome shotgun (WGS) entry which is preliminary data.</text>
</comment>
<keyword evidence="2" id="KW-1185">Reference proteome</keyword>
<dbReference type="EMBL" id="CAJVPT010016320">
    <property type="protein sequence ID" value="CAG8618198.1"/>
    <property type="molecule type" value="Genomic_DNA"/>
</dbReference>
<evidence type="ECO:0000313" key="1">
    <source>
        <dbReference type="EMBL" id="CAG8618198.1"/>
    </source>
</evidence>
<sequence length="225" mass="24058">MAWLSSGESNEELISNMRSGKLIESDVVADASLALLCRVDSNQTPDAHILDVGSGSGYTAAVFHHLIKINSVAREDTGYQSPSTVPSGGVVGIDHIPALVEWSIENLKKDGLGDAISKGEIVMIAGDGRKGWKKYAPYDVIHVGAAAPQIPQELVDQLKSPGRMFIPVGPDGGDQDVWTVDKDESGNLKKTRLFGVRSAVSSQTCSGNARRQSIDSRALERYIPS</sequence>
<accession>A0ACA9N0C3</accession>
<protein>
    <submittedName>
        <fullName evidence="1">16434_t:CDS:1</fullName>
    </submittedName>
</protein>
<dbReference type="Proteomes" id="UP000789525">
    <property type="component" value="Unassembled WGS sequence"/>
</dbReference>
<evidence type="ECO:0000313" key="2">
    <source>
        <dbReference type="Proteomes" id="UP000789525"/>
    </source>
</evidence>
<gene>
    <name evidence="1" type="ORF">ACOLOM_LOCUS7238</name>
</gene>
<organism evidence="1 2">
    <name type="scientific">Acaulospora colombiana</name>
    <dbReference type="NCBI Taxonomy" id="27376"/>
    <lineage>
        <taxon>Eukaryota</taxon>
        <taxon>Fungi</taxon>
        <taxon>Fungi incertae sedis</taxon>
        <taxon>Mucoromycota</taxon>
        <taxon>Glomeromycotina</taxon>
        <taxon>Glomeromycetes</taxon>
        <taxon>Diversisporales</taxon>
        <taxon>Acaulosporaceae</taxon>
        <taxon>Acaulospora</taxon>
    </lineage>
</organism>
<reference evidence="1" key="1">
    <citation type="submission" date="2021-06" db="EMBL/GenBank/DDBJ databases">
        <authorList>
            <person name="Kallberg Y."/>
            <person name="Tangrot J."/>
            <person name="Rosling A."/>
        </authorList>
    </citation>
    <scope>NUCLEOTIDE SEQUENCE</scope>
    <source>
        <strain evidence="1">CL356</strain>
    </source>
</reference>